<reference evidence="2 3" key="1">
    <citation type="journal article" date="2018" name="Nat. Biotechnol.">
        <title>A standardized bacterial taxonomy based on genome phylogeny substantially revises the tree of life.</title>
        <authorList>
            <person name="Parks D.H."/>
            <person name="Chuvochina M."/>
            <person name="Waite D.W."/>
            <person name="Rinke C."/>
            <person name="Skarshewski A."/>
            <person name="Chaumeil P.A."/>
            <person name="Hugenholtz P."/>
        </authorList>
    </citation>
    <scope>NUCLEOTIDE SEQUENCE [LARGE SCALE GENOMIC DNA]</scope>
    <source>
        <strain evidence="2">UBA9956</strain>
    </source>
</reference>
<dbReference type="EMBL" id="DMZY01000169">
    <property type="protein sequence ID" value="HAV92665.1"/>
    <property type="molecule type" value="Genomic_DNA"/>
</dbReference>
<keyword evidence="1" id="KW-0732">Signal</keyword>
<feature type="signal peptide" evidence="1">
    <location>
        <begin position="1"/>
        <end position="22"/>
    </location>
</feature>
<organism evidence="2 3">
    <name type="scientific">candidate division WOR-3 bacterium</name>
    <dbReference type="NCBI Taxonomy" id="2052148"/>
    <lineage>
        <taxon>Bacteria</taxon>
        <taxon>Bacteria division WOR-3</taxon>
    </lineage>
</organism>
<dbReference type="PROSITE" id="PS51257">
    <property type="entry name" value="PROKAR_LIPOPROTEIN"/>
    <property type="match status" value="1"/>
</dbReference>
<evidence type="ECO:0000256" key="1">
    <source>
        <dbReference type="SAM" id="SignalP"/>
    </source>
</evidence>
<protein>
    <recommendedName>
        <fullName evidence="4">Lipoprotein</fullName>
    </recommendedName>
</protein>
<feature type="chain" id="PRO_5016790245" description="Lipoprotein" evidence="1">
    <location>
        <begin position="23"/>
        <end position="160"/>
    </location>
</feature>
<proteinExistence type="predicted"/>
<evidence type="ECO:0000313" key="3">
    <source>
        <dbReference type="Proteomes" id="UP000264062"/>
    </source>
</evidence>
<comment type="caution">
    <text evidence="2">The sequence shown here is derived from an EMBL/GenBank/DDBJ whole genome shotgun (WGS) entry which is preliminary data.</text>
</comment>
<evidence type="ECO:0008006" key="4">
    <source>
        <dbReference type="Google" id="ProtNLM"/>
    </source>
</evidence>
<evidence type="ECO:0000313" key="2">
    <source>
        <dbReference type="EMBL" id="HAV92665.1"/>
    </source>
</evidence>
<sequence>MKIKVAFLIVFALFLASCSTITPSPDFTVTYLSNNAWTVGVGVTYVPIDSIRVQNNTTVETMIYRTTYQYLKNGTIIYESPTDTFMSMNIVLPATQTVDGVVYDGKVTIANTGFPFPTDVWDMMVDNDWDGVTLRVFLHGRDNYGYNKTFTTSFDFGCIR</sequence>
<gene>
    <name evidence="2" type="ORF">DCW38_05745</name>
</gene>
<dbReference type="AlphaFoldDB" id="A0A350HAU9"/>
<name>A0A350HAU9_UNCW3</name>
<dbReference type="Proteomes" id="UP000264062">
    <property type="component" value="Unassembled WGS sequence"/>
</dbReference>
<accession>A0A350HAU9</accession>